<dbReference type="PANTHER" id="PTHR47963:SF9">
    <property type="entry name" value="CRISPR-ASSOCIATED ENDONUCLEASE_HELICASE CAS3"/>
    <property type="match status" value="1"/>
</dbReference>
<name>A0A1H1LWD5_9ACTN</name>
<keyword evidence="9" id="KW-0051">Antiviral defense</keyword>
<proteinExistence type="inferred from homology"/>
<dbReference type="OrthoDB" id="9810236at2"/>
<evidence type="ECO:0000256" key="2">
    <source>
        <dbReference type="ARBA" id="ARBA00009046"/>
    </source>
</evidence>
<comment type="similarity">
    <text evidence="1">In the N-terminal section; belongs to the CRISPR-associated nuclease Cas3-HD family.</text>
</comment>
<comment type="similarity">
    <text evidence="2">In the central section; belongs to the CRISPR-associated helicase Cas3 family.</text>
</comment>
<evidence type="ECO:0000256" key="7">
    <source>
        <dbReference type="ARBA" id="ARBA00022806"/>
    </source>
</evidence>
<accession>A0A1H1LWD5</accession>
<dbReference type="InterPro" id="IPR006483">
    <property type="entry name" value="CRISPR-assoc_Cas3_HD"/>
</dbReference>
<reference evidence="13" key="1">
    <citation type="submission" date="2016-10" db="EMBL/GenBank/DDBJ databases">
        <authorList>
            <person name="Varghese N."/>
            <person name="Submissions S."/>
        </authorList>
    </citation>
    <scope>NUCLEOTIDE SEQUENCE [LARGE SCALE GENOMIC DNA]</scope>
    <source>
        <strain evidence="13">DSM 22620</strain>
    </source>
</reference>
<dbReference type="InterPro" id="IPR054712">
    <property type="entry name" value="Cas3-like_dom"/>
</dbReference>
<dbReference type="InterPro" id="IPR014001">
    <property type="entry name" value="Helicase_ATP-bd"/>
</dbReference>
<dbReference type="InterPro" id="IPR050547">
    <property type="entry name" value="DEAD_box_RNA_helicases"/>
</dbReference>
<keyword evidence="3" id="KW-0540">Nuclease</keyword>
<dbReference type="GeneID" id="78500531"/>
<feature type="domain" description="HD Cas3-type" evidence="11">
    <location>
        <begin position="25"/>
        <end position="245"/>
    </location>
</feature>
<keyword evidence="7" id="KW-0347">Helicase</keyword>
<evidence type="ECO:0000256" key="6">
    <source>
        <dbReference type="ARBA" id="ARBA00022801"/>
    </source>
</evidence>
<dbReference type="Gene3D" id="1.10.3210.30">
    <property type="match status" value="1"/>
</dbReference>
<dbReference type="PANTHER" id="PTHR47963">
    <property type="entry name" value="DEAD-BOX ATP-DEPENDENT RNA HELICASE 47, MITOCHONDRIAL"/>
    <property type="match status" value="1"/>
</dbReference>
<dbReference type="NCBIfam" id="TIGR01596">
    <property type="entry name" value="cas3_HD"/>
    <property type="match status" value="1"/>
</dbReference>
<dbReference type="NCBIfam" id="TIGR01587">
    <property type="entry name" value="cas3_core"/>
    <property type="match status" value="1"/>
</dbReference>
<dbReference type="Pfam" id="PF18019">
    <property type="entry name" value="Cas3_HD"/>
    <property type="match status" value="1"/>
</dbReference>
<dbReference type="SMART" id="SM00487">
    <property type="entry name" value="DEXDc"/>
    <property type="match status" value="1"/>
</dbReference>
<protein>
    <submittedName>
        <fullName evidence="12">CRISPR-associated helicase, Cas3 family</fullName>
    </submittedName>
</protein>
<dbReference type="Gene3D" id="3.40.50.300">
    <property type="entry name" value="P-loop containing nucleotide triphosphate hydrolases"/>
    <property type="match status" value="2"/>
</dbReference>
<dbReference type="AlphaFoldDB" id="A0A1H1LWD5"/>
<evidence type="ECO:0000313" key="13">
    <source>
        <dbReference type="Proteomes" id="UP000199480"/>
    </source>
</evidence>
<evidence type="ECO:0000256" key="5">
    <source>
        <dbReference type="ARBA" id="ARBA00022741"/>
    </source>
</evidence>
<dbReference type="PROSITE" id="PS51643">
    <property type="entry name" value="HD_CAS3"/>
    <property type="match status" value="1"/>
</dbReference>
<dbReference type="PROSITE" id="PS51192">
    <property type="entry name" value="HELICASE_ATP_BIND_1"/>
    <property type="match status" value="1"/>
</dbReference>
<dbReference type="Pfam" id="PF22590">
    <property type="entry name" value="Cas3-like_C_2"/>
    <property type="match status" value="1"/>
</dbReference>
<dbReference type="GO" id="GO:0005524">
    <property type="term" value="F:ATP binding"/>
    <property type="evidence" value="ECO:0007669"/>
    <property type="project" value="UniProtKB-KW"/>
</dbReference>
<keyword evidence="4" id="KW-0479">Metal-binding</keyword>
<dbReference type="SMART" id="SM00490">
    <property type="entry name" value="HELICc"/>
    <property type="match status" value="1"/>
</dbReference>
<dbReference type="RefSeq" id="WP_090862474.1">
    <property type="nucleotide sequence ID" value="NZ_LT629759.1"/>
</dbReference>
<dbReference type="GO" id="GO:0003724">
    <property type="term" value="F:RNA helicase activity"/>
    <property type="evidence" value="ECO:0007669"/>
    <property type="project" value="TreeGrafter"/>
</dbReference>
<evidence type="ECO:0000256" key="4">
    <source>
        <dbReference type="ARBA" id="ARBA00022723"/>
    </source>
</evidence>
<evidence type="ECO:0000256" key="1">
    <source>
        <dbReference type="ARBA" id="ARBA00006847"/>
    </source>
</evidence>
<dbReference type="InterPro" id="IPR038257">
    <property type="entry name" value="CRISPR-assoc_Cas3_HD_sf"/>
</dbReference>
<evidence type="ECO:0000256" key="9">
    <source>
        <dbReference type="ARBA" id="ARBA00023118"/>
    </source>
</evidence>
<evidence type="ECO:0000256" key="8">
    <source>
        <dbReference type="ARBA" id="ARBA00022840"/>
    </source>
</evidence>
<gene>
    <name evidence="12" type="ORF">SAMN04489857_1174</name>
</gene>
<dbReference type="SUPFAM" id="SSF52540">
    <property type="entry name" value="P-loop containing nucleoside triphosphate hydrolases"/>
    <property type="match status" value="1"/>
</dbReference>
<dbReference type="GO" id="GO:0051607">
    <property type="term" value="P:defense response to virus"/>
    <property type="evidence" value="ECO:0007669"/>
    <property type="project" value="UniProtKB-KW"/>
</dbReference>
<dbReference type="InterPro" id="IPR006474">
    <property type="entry name" value="Helicase_Cas3_CRISPR-ass_core"/>
</dbReference>
<organism evidence="12 13">
    <name type="scientific">Parafannyhessea umbonata</name>
    <dbReference type="NCBI Taxonomy" id="604330"/>
    <lineage>
        <taxon>Bacteria</taxon>
        <taxon>Bacillati</taxon>
        <taxon>Actinomycetota</taxon>
        <taxon>Coriobacteriia</taxon>
        <taxon>Coriobacteriales</taxon>
        <taxon>Atopobiaceae</taxon>
        <taxon>Parafannyhessea</taxon>
    </lineage>
</organism>
<evidence type="ECO:0000256" key="3">
    <source>
        <dbReference type="ARBA" id="ARBA00022722"/>
    </source>
</evidence>
<keyword evidence="8" id="KW-0067">ATP-binding</keyword>
<dbReference type="Pfam" id="PF18395">
    <property type="entry name" value="Cas3_C"/>
    <property type="match status" value="1"/>
</dbReference>
<dbReference type="InterPro" id="IPR001650">
    <property type="entry name" value="Helicase_C-like"/>
</dbReference>
<dbReference type="CDD" id="cd09641">
    <property type="entry name" value="Cas3''_I"/>
    <property type="match status" value="1"/>
</dbReference>
<dbReference type="GO" id="GO:0016787">
    <property type="term" value="F:hydrolase activity"/>
    <property type="evidence" value="ECO:0007669"/>
    <property type="project" value="UniProtKB-KW"/>
</dbReference>
<evidence type="ECO:0000259" key="11">
    <source>
        <dbReference type="PROSITE" id="PS51643"/>
    </source>
</evidence>
<dbReference type="EMBL" id="LT629759">
    <property type="protein sequence ID" value="SDR78904.1"/>
    <property type="molecule type" value="Genomic_DNA"/>
</dbReference>
<feature type="domain" description="Helicase ATP-binding" evidence="10">
    <location>
        <begin position="323"/>
        <end position="542"/>
    </location>
</feature>
<dbReference type="InterPro" id="IPR041372">
    <property type="entry name" value="Cas3_C"/>
</dbReference>
<evidence type="ECO:0000313" key="12">
    <source>
        <dbReference type="EMBL" id="SDR78904.1"/>
    </source>
</evidence>
<dbReference type="GO" id="GO:0046872">
    <property type="term" value="F:metal ion binding"/>
    <property type="evidence" value="ECO:0007669"/>
    <property type="project" value="UniProtKB-KW"/>
</dbReference>
<dbReference type="Proteomes" id="UP000199480">
    <property type="component" value="Chromosome I"/>
</dbReference>
<evidence type="ECO:0000259" key="10">
    <source>
        <dbReference type="PROSITE" id="PS51192"/>
    </source>
</evidence>
<dbReference type="GO" id="GO:0003723">
    <property type="term" value="F:RNA binding"/>
    <property type="evidence" value="ECO:0007669"/>
    <property type="project" value="TreeGrafter"/>
</dbReference>
<dbReference type="GO" id="GO:0004518">
    <property type="term" value="F:nuclease activity"/>
    <property type="evidence" value="ECO:0007669"/>
    <property type="project" value="UniProtKB-KW"/>
</dbReference>
<dbReference type="InterPro" id="IPR027417">
    <property type="entry name" value="P-loop_NTPase"/>
</dbReference>
<dbReference type="CDD" id="cd17930">
    <property type="entry name" value="DEXHc_cas3"/>
    <property type="match status" value="1"/>
</dbReference>
<keyword evidence="5" id="KW-0547">Nucleotide-binding</keyword>
<sequence>MTGSDGFGNLSAAARSLWGKSDYGEGECWLPLYVHLADAAGVAGRLWDCWLPEATREVVARAVGGEDGGDEALARSLLVFLAGAHDVGKATPVFQAKGVPFGWSDNRGIAWKPERAGFVLNRDLVGKRDPTHPIAGELILEKYLARHVAPDCGASGVRSLSSIVGAHHGNFPARTRLRDGSHDLLALGWGGEGHEAWEEAQDELVGYAAWLAKIDDERLGRLVRLRLDVAVESLLTGMVIISDWLASDSDLFELLDVCDVDDGMDVATLRRRLERAWAMAHIPAPWSEQRPCVEPFGEFFCHRFGLPAGIEPRPIQRAAEQVAWDAKDPGLLVIEAPMGEGKTEAALVAAELLAYRRGLGGVCVALPTMATTDAMFARVRKWLDRLPRDGSLEEKDIYLAHGKAGLNEEFQGLVRESRRHRSLVGNAREGDAREFESEGATVSAWMYGRKKGMLSNFVVCTVDQVLMGALHMRHLSLRQLALANKAVVVDECHAYDLYMRQYLDVILQWLGYWRVPTVLLSATLPDGQRERMVEAYLSGRRLSEKASAPGGGEQRHATKTPAYLRKKQGVAASAGAAAPAKASVPHVGYPQITYTDGTKALCVGAEASSRSVPVSLKLIDDSVDTLVELLRDRLRDGGCAGVICDTVGRAQEAERALAEVFGEDVVTLDHSRFIDLDRMSTEEVLRSELGPAASVGNGRRPHTRIVVGTQVLEQSLDIDFDLLVTDVAPIDLLLQRLGRTHRHKRGEDECERPKMLREACCYVRGIDAIDGGRPTFAKGVTNVYDVATLMESLSVLGMTTECSGADILLPRDIPHLVREAYSDQVERIVPERWGEAYLTAQRDRKARNDAKVQRARTCLLQDLAYAKKNDWTLVNLADKMSVGEDPRDSDRGNRAVRDTQETIEVLLVRKLQDGEIALLPWVGNGSVAAGSVLPTECEPSREESLLLAECAVRLPISICPTDKLDGCIEELERGCVNYVRCWQESPWLAGRLLLPMEESEPGVYECELLGKRLRYTRRGGLATVQE</sequence>
<keyword evidence="6" id="KW-0378">Hydrolase</keyword>